<dbReference type="GeneID" id="88841255"/>
<dbReference type="GO" id="GO:0005829">
    <property type="term" value="C:cytosol"/>
    <property type="evidence" value="ECO:0007669"/>
    <property type="project" value="TreeGrafter"/>
</dbReference>
<dbReference type="InterPro" id="IPR019887">
    <property type="entry name" value="Tscrpt_reg_AsnC/Lrp_C"/>
</dbReference>
<dbReference type="InterPro" id="IPR036390">
    <property type="entry name" value="WH_DNA-bd_sf"/>
</dbReference>
<evidence type="ECO:0000313" key="5">
    <source>
        <dbReference type="EMBL" id="MBB5740333.1"/>
    </source>
</evidence>
<dbReference type="GO" id="GO:0043200">
    <property type="term" value="P:response to amino acid"/>
    <property type="evidence" value="ECO:0007669"/>
    <property type="project" value="TreeGrafter"/>
</dbReference>
<dbReference type="InterPro" id="IPR011008">
    <property type="entry name" value="Dimeric_a/b-barrel"/>
</dbReference>
<proteinExistence type="predicted"/>
<keyword evidence="3" id="KW-0804">Transcription</keyword>
<dbReference type="Pfam" id="PF01037">
    <property type="entry name" value="AsnC_trans_reg"/>
    <property type="match status" value="1"/>
</dbReference>
<protein>
    <submittedName>
        <fullName evidence="5">DNA-binding Lrp family transcriptional regulator</fullName>
    </submittedName>
</protein>
<organism evidence="5 6">
    <name type="scientific">Brevundimonas aurantiaca</name>
    <dbReference type="NCBI Taxonomy" id="74316"/>
    <lineage>
        <taxon>Bacteria</taxon>
        <taxon>Pseudomonadati</taxon>
        <taxon>Pseudomonadota</taxon>
        <taxon>Alphaproteobacteria</taxon>
        <taxon>Caulobacterales</taxon>
        <taxon>Caulobacteraceae</taxon>
        <taxon>Brevundimonas</taxon>
    </lineage>
</organism>
<accession>A0A7W9C766</accession>
<keyword evidence="1" id="KW-0805">Transcription regulation</keyword>
<feature type="domain" description="HTH asnC-type" evidence="4">
    <location>
        <begin position="7"/>
        <end position="72"/>
    </location>
</feature>
<dbReference type="InterPro" id="IPR036388">
    <property type="entry name" value="WH-like_DNA-bd_sf"/>
</dbReference>
<dbReference type="Proteomes" id="UP000527324">
    <property type="component" value="Unassembled WGS sequence"/>
</dbReference>
<evidence type="ECO:0000256" key="3">
    <source>
        <dbReference type="ARBA" id="ARBA00023163"/>
    </source>
</evidence>
<dbReference type="EMBL" id="JACHOQ010000004">
    <property type="protein sequence ID" value="MBB5740333.1"/>
    <property type="molecule type" value="Genomic_DNA"/>
</dbReference>
<keyword evidence="6" id="KW-1185">Reference proteome</keyword>
<dbReference type="PANTHER" id="PTHR30154:SF34">
    <property type="entry name" value="TRANSCRIPTIONAL REGULATOR AZLB"/>
    <property type="match status" value="1"/>
</dbReference>
<gene>
    <name evidence="5" type="ORF">GGQ93_002051</name>
</gene>
<comment type="caution">
    <text evidence="5">The sequence shown here is derived from an EMBL/GenBank/DDBJ whole genome shotgun (WGS) entry which is preliminary data.</text>
</comment>
<dbReference type="RefSeq" id="WP_182714391.1">
    <property type="nucleotide sequence ID" value="NZ_CAJFZS010000002.1"/>
</dbReference>
<evidence type="ECO:0000313" key="6">
    <source>
        <dbReference type="Proteomes" id="UP000527324"/>
    </source>
</evidence>
<dbReference type="PANTHER" id="PTHR30154">
    <property type="entry name" value="LEUCINE-RESPONSIVE REGULATORY PROTEIN"/>
    <property type="match status" value="1"/>
</dbReference>
<evidence type="ECO:0000256" key="2">
    <source>
        <dbReference type="ARBA" id="ARBA00023125"/>
    </source>
</evidence>
<dbReference type="Gene3D" id="3.30.70.920">
    <property type="match status" value="1"/>
</dbReference>
<dbReference type="PRINTS" id="PR00033">
    <property type="entry name" value="HTHASNC"/>
</dbReference>
<dbReference type="SUPFAM" id="SSF54909">
    <property type="entry name" value="Dimeric alpha+beta barrel"/>
    <property type="match status" value="1"/>
</dbReference>
<evidence type="ECO:0000256" key="1">
    <source>
        <dbReference type="ARBA" id="ARBA00023015"/>
    </source>
</evidence>
<dbReference type="GO" id="GO:0043565">
    <property type="term" value="F:sequence-specific DNA binding"/>
    <property type="evidence" value="ECO:0007669"/>
    <property type="project" value="InterPro"/>
</dbReference>
<dbReference type="SMART" id="SM00344">
    <property type="entry name" value="HTH_ASNC"/>
    <property type="match status" value="1"/>
</dbReference>
<dbReference type="PROSITE" id="PS50956">
    <property type="entry name" value="HTH_ASNC_2"/>
    <property type="match status" value="1"/>
</dbReference>
<dbReference type="AlphaFoldDB" id="A0A7W9C766"/>
<dbReference type="InterPro" id="IPR000485">
    <property type="entry name" value="AsnC-type_HTH_dom"/>
</dbReference>
<sequence>MTDFVTLDEFDRRLLARARRDNQEPARVTAQAVGLSESAVLRRMRRLRAEGVIVADVALVDPARIKPRIVLHVLVEMNTQDRKVMTAFQQAMRASPEVQGAWDVTGETDYLLTVAVPTMADYEAFGIRELVPEKGVRSYRSMIVIREVVGFDPARAVVD</sequence>
<evidence type="ECO:0000259" key="4">
    <source>
        <dbReference type="PROSITE" id="PS50956"/>
    </source>
</evidence>
<dbReference type="Pfam" id="PF13412">
    <property type="entry name" value="HTH_24"/>
    <property type="match status" value="1"/>
</dbReference>
<dbReference type="SUPFAM" id="SSF46785">
    <property type="entry name" value="Winged helix' DNA-binding domain"/>
    <property type="match status" value="1"/>
</dbReference>
<dbReference type="InterPro" id="IPR019888">
    <property type="entry name" value="Tscrpt_reg_AsnC-like"/>
</dbReference>
<keyword evidence="2 5" id="KW-0238">DNA-binding</keyword>
<dbReference type="Gene3D" id="1.10.10.10">
    <property type="entry name" value="Winged helix-like DNA-binding domain superfamily/Winged helix DNA-binding domain"/>
    <property type="match status" value="1"/>
</dbReference>
<reference evidence="5 6" key="1">
    <citation type="submission" date="2020-08" db="EMBL/GenBank/DDBJ databases">
        <title>Genomic Encyclopedia of Type Strains, Phase IV (KMG-IV): sequencing the most valuable type-strain genomes for metagenomic binning, comparative biology and taxonomic classification.</title>
        <authorList>
            <person name="Goeker M."/>
        </authorList>
    </citation>
    <scope>NUCLEOTIDE SEQUENCE [LARGE SCALE GENOMIC DNA]</scope>
    <source>
        <strain evidence="5 6">DSM 4731</strain>
    </source>
</reference>
<name>A0A7W9C766_9CAUL</name>